<proteinExistence type="predicted"/>
<dbReference type="AlphaFoldDB" id="A0A7W3QJ93"/>
<reference evidence="1 2" key="1">
    <citation type="submission" date="2020-08" db="EMBL/GenBank/DDBJ databases">
        <title>Genomic Encyclopedia of Type Strains, Phase IV (KMG-IV): sequencing the most valuable type-strain genomes for metagenomic binning, comparative biology and taxonomic classification.</title>
        <authorList>
            <person name="Goeker M."/>
        </authorList>
    </citation>
    <scope>NUCLEOTIDE SEQUENCE [LARGE SCALE GENOMIC DNA]</scope>
    <source>
        <strain evidence="1 2">DSM 44197</strain>
    </source>
</reference>
<protein>
    <submittedName>
        <fullName evidence="1">Uncharacterized protein</fullName>
    </submittedName>
</protein>
<evidence type="ECO:0000313" key="1">
    <source>
        <dbReference type="EMBL" id="MBA8949047.1"/>
    </source>
</evidence>
<dbReference type="RefSeq" id="WP_182841565.1">
    <property type="nucleotide sequence ID" value="NZ_BAAALP010000008.1"/>
</dbReference>
<keyword evidence="2" id="KW-1185">Reference proteome</keyword>
<comment type="caution">
    <text evidence="1">The sequence shown here is derived from an EMBL/GenBank/DDBJ whole genome shotgun (WGS) entry which is preliminary data.</text>
</comment>
<name>A0A7W3QJ93_ACTNM</name>
<evidence type="ECO:0000313" key="2">
    <source>
        <dbReference type="Proteomes" id="UP000572680"/>
    </source>
</evidence>
<dbReference type="EMBL" id="JACJIA010000001">
    <property type="protein sequence ID" value="MBA8949047.1"/>
    <property type="molecule type" value="Genomic_DNA"/>
</dbReference>
<accession>A0A7W3QJ93</accession>
<organism evidence="1 2">
    <name type="scientific">Actinomadura namibiensis</name>
    <dbReference type="NCBI Taxonomy" id="182080"/>
    <lineage>
        <taxon>Bacteria</taxon>
        <taxon>Bacillati</taxon>
        <taxon>Actinomycetota</taxon>
        <taxon>Actinomycetes</taxon>
        <taxon>Streptosporangiales</taxon>
        <taxon>Thermomonosporaceae</taxon>
        <taxon>Actinomadura</taxon>
    </lineage>
</organism>
<sequence>MTGFPGGWNSAAVLVDGRVERTARRPDVEPRLRAEARAETYGVSPGPRERGLVRHRLGPWYEVTHGPATGDGAMRGEGPAGVLERLTAAAG</sequence>
<dbReference type="Proteomes" id="UP000572680">
    <property type="component" value="Unassembled WGS sequence"/>
</dbReference>
<gene>
    <name evidence="1" type="ORF">HNR61_000645</name>
</gene>